<proteinExistence type="predicted"/>
<comment type="caution">
    <text evidence="1">The sequence shown here is derived from an EMBL/GenBank/DDBJ whole genome shotgun (WGS) entry which is preliminary data.</text>
</comment>
<sequence>MGSQVLRIGGADGPAGYEMEVRMSTHPWTGISSGTTVYVKRPEEGEKAKRPAPRLQLPYCAAQQLGNLARKGGGAKTVLSGGCKCFLSRSLQATASRCDPQFPESLLALCLTASHSLAPGSCPRDNGSAGLHEAVAQGSAAYPDVGVITAAASASPQMGGQVSISVERSAVRCRSDTVGAEPPPCALGEAMFPDEPVKGRREYCGMVESRLCSPRFSWQYPRQTKCPWLKMVKREARSLALHQRSC</sequence>
<dbReference type="AlphaFoldDB" id="A0AAD8ZGP9"/>
<dbReference type="Proteomes" id="UP001239994">
    <property type="component" value="Unassembled WGS sequence"/>
</dbReference>
<evidence type="ECO:0000313" key="2">
    <source>
        <dbReference type="Proteomes" id="UP001239994"/>
    </source>
</evidence>
<dbReference type="EMBL" id="JAROKS010000012">
    <property type="protein sequence ID" value="KAK1799137.1"/>
    <property type="molecule type" value="Genomic_DNA"/>
</dbReference>
<evidence type="ECO:0000313" key="1">
    <source>
        <dbReference type="EMBL" id="KAK1799137.1"/>
    </source>
</evidence>
<accession>A0AAD8ZGP9</accession>
<keyword evidence="2" id="KW-1185">Reference proteome</keyword>
<name>A0AAD8ZGP9_9TELE</name>
<organism evidence="1 2">
    <name type="scientific">Electrophorus voltai</name>
    <dbReference type="NCBI Taxonomy" id="2609070"/>
    <lineage>
        <taxon>Eukaryota</taxon>
        <taxon>Metazoa</taxon>
        <taxon>Chordata</taxon>
        <taxon>Craniata</taxon>
        <taxon>Vertebrata</taxon>
        <taxon>Euteleostomi</taxon>
        <taxon>Actinopterygii</taxon>
        <taxon>Neopterygii</taxon>
        <taxon>Teleostei</taxon>
        <taxon>Ostariophysi</taxon>
        <taxon>Gymnotiformes</taxon>
        <taxon>Gymnotoidei</taxon>
        <taxon>Gymnotidae</taxon>
        <taxon>Electrophorus</taxon>
    </lineage>
</organism>
<reference evidence="1" key="1">
    <citation type="submission" date="2023-03" db="EMBL/GenBank/DDBJ databases">
        <title>Electrophorus voltai genome.</title>
        <authorList>
            <person name="Bian C."/>
        </authorList>
    </citation>
    <scope>NUCLEOTIDE SEQUENCE</scope>
    <source>
        <strain evidence="1">CB-2022</strain>
        <tissue evidence="1">Muscle</tissue>
    </source>
</reference>
<protein>
    <submittedName>
        <fullName evidence="1">Uncharacterized protein</fullName>
    </submittedName>
</protein>
<gene>
    <name evidence="1" type="ORF">P4O66_007382</name>
</gene>